<dbReference type="EMBL" id="MCFC01000092">
    <property type="protein sequence ID" value="ORY22515.1"/>
    <property type="molecule type" value="Genomic_DNA"/>
</dbReference>
<dbReference type="PANTHER" id="PTHR13754">
    <property type="entry name" value="METALLO-BETA-LACTAMASE SUPERFAMILY PROTEIN"/>
    <property type="match status" value="1"/>
</dbReference>
<keyword evidence="3" id="KW-1185">Reference proteome</keyword>
<dbReference type="Proteomes" id="UP000193986">
    <property type="component" value="Unassembled WGS sequence"/>
</dbReference>
<dbReference type="STRING" id="71784.A0A1Y2AKN1"/>
<feature type="domain" description="Metallo-beta-lactamase" evidence="1">
    <location>
        <begin position="79"/>
        <end position="157"/>
    </location>
</feature>
<dbReference type="InterPro" id="IPR052926">
    <property type="entry name" value="Metallo-beta-lactamase_dom"/>
</dbReference>
<sequence>MSSLTPVDKLEFLILVDNIVEWISVLPPGFSHELPQHLTTDAPLDNLTGLPMMDFKNYCCGAHGLSIFITTTVGDETYRVLMDGGPEGLSFERNSKSMKVPLESLDAIVLSHWHADHSGGILKALELRAAASSTRLSKIPVDLHPDRPIRRGIAPLPKRIPLVALEPDPTFEEIEAAGGRVDLHDEYHEIQVGGSKSGIGVSGEIPRRVGFEVGLPGAITWMNAGDQPGEEDGWFTDEYLPYPSSVGGFLFTSSFCVFGLVRSCSLIKDERYVVIDVKGKGLVVFSSCSHAGICNVISDAINQHGRPIYTIVGGLHLVPAHQQPVRETVDFLSRRLYPPPAYILPLHCTGLEPRAKLREAIGDRCVPAGVGQKVVVSGDEQQEERLDSIEPRILS</sequence>
<dbReference type="OrthoDB" id="1470350at2759"/>
<dbReference type="InterPro" id="IPR001279">
    <property type="entry name" value="Metallo-B-lactamas"/>
</dbReference>
<evidence type="ECO:0000259" key="1">
    <source>
        <dbReference type="Pfam" id="PF00753"/>
    </source>
</evidence>
<gene>
    <name evidence="2" type="ORF">BCR39DRAFT_508109</name>
</gene>
<evidence type="ECO:0000313" key="2">
    <source>
        <dbReference type="EMBL" id="ORY22515.1"/>
    </source>
</evidence>
<dbReference type="CDD" id="cd07713">
    <property type="entry name" value="DHPS-like_MBL-fold"/>
    <property type="match status" value="1"/>
</dbReference>
<reference evidence="2 3" key="1">
    <citation type="submission" date="2016-07" db="EMBL/GenBank/DDBJ databases">
        <title>Pervasive Adenine N6-methylation of Active Genes in Fungi.</title>
        <authorList>
            <consortium name="DOE Joint Genome Institute"/>
            <person name="Mondo S.J."/>
            <person name="Dannebaum R.O."/>
            <person name="Kuo R.C."/>
            <person name="Labutti K."/>
            <person name="Haridas S."/>
            <person name="Kuo A."/>
            <person name="Salamov A."/>
            <person name="Ahrendt S.R."/>
            <person name="Lipzen A."/>
            <person name="Sullivan W."/>
            <person name="Andreopoulos W.B."/>
            <person name="Clum A."/>
            <person name="Lindquist E."/>
            <person name="Daum C."/>
            <person name="Ramamoorthy G.K."/>
            <person name="Gryganskyi A."/>
            <person name="Culley D."/>
            <person name="Magnuson J.K."/>
            <person name="James T.Y."/>
            <person name="O'Malley M.A."/>
            <person name="Stajich J.E."/>
            <person name="Spatafora J.W."/>
            <person name="Visel A."/>
            <person name="Grigoriev I.V."/>
        </authorList>
    </citation>
    <scope>NUCLEOTIDE SEQUENCE [LARGE SCALE GENOMIC DNA]</scope>
    <source>
        <strain evidence="2 3">68-887.2</strain>
    </source>
</reference>
<dbReference type="Gene3D" id="3.60.15.10">
    <property type="entry name" value="Ribonuclease Z/Hydroxyacylglutathione hydrolase-like"/>
    <property type="match status" value="1"/>
</dbReference>
<dbReference type="Pfam" id="PF00753">
    <property type="entry name" value="Lactamase_B"/>
    <property type="match status" value="1"/>
</dbReference>
<protein>
    <submittedName>
        <fullName evidence="2">Beta-lactamase-like protein</fullName>
    </submittedName>
</protein>
<dbReference type="InParanoid" id="A0A1Y2AKN1"/>
<dbReference type="PANTHER" id="PTHR13754:SF13">
    <property type="entry name" value="METALLO-BETA-LACTAMASE SUPERFAMILY PROTEIN (AFU_ORTHOLOGUE AFUA_3G07630)"/>
    <property type="match status" value="1"/>
</dbReference>
<dbReference type="GO" id="GO:0016740">
    <property type="term" value="F:transferase activity"/>
    <property type="evidence" value="ECO:0007669"/>
    <property type="project" value="TreeGrafter"/>
</dbReference>
<dbReference type="SUPFAM" id="SSF56281">
    <property type="entry name" value="Metallo-hydrolase/oxidoreductase"/>
    <property type="match status" value="1"/>
</dbReference>
<name>A0A1Y2AKN1_9TREE</name>
<dbReference type="InterPro" id="IPR036866">
    <property type="entry name" value="RibonucZ/Hydroxyglut_hydro"/>
</dbReference>
<dbReference type="AlphaFoldDB" id="A0A1Y2AKN1"/>
<comment type="caution">
    <text evidence="2">The sequence shown here is derived from an EMBL/GenBank/DDBJ whole genome shotgun (WGS) entry which is preliminary data.</text>
</comment>
<evidence type="ECO:0000313" key="3">
    <source>
        <dbReference type="Proteomes" id="UP000193986"/>
    </source>
</evidence>
<accession>A0A1Y2AKN1</accession>
<dbReference type="InterPro" id="IPR041712">
    <property type="entry name" value="DHPS-like_MBL-fold"/>
</dbReference>
<proteinExistence type="predicted"/>
<organism evidence="2 3">
    <name type="scientific">Naematelia encephala</name>
    <dbReference type="NCBI Taxonomy" id="71784"/>
    <lineage>
        <taxon>Eukaryota</taxon>
        <taxon>Fungi</taxon>
        <taxon>Dikarya</taxon>
        <taxon>Basidiomycota</taxon>
        <taxon>Agaricomycotina</taxon>
        <taxon>Tremellomycetes</taxon>
        <taxon>Tremellales</taxon>
        <taxon>Naemateliaceae</taxon>
        <taxon>Naematelia</taxon>
    </lineage>
</organism>